<gene>
    <name evidence="1" type="ORF">vBEcoM005_066</name>
</gene>
<sequence>MPVKNIDGLADISDIQYEEVNEINAEAAEFVHPYVVINGRGEDAPPTAFDDAFLDD</sequence>
<proteinExistence type="predicted"/>
<dbReference type="EMBL" id="MK295203">
    <property type="protein sequence ID" value="AZV00953.1"/>
    <property type="molecule type" value="Genomic_DNA"/>
</dbReference>
<accession>A0A3T0ILK3</accession>
<evidence type="ECO:0000313" key="1">
    <source>
        <dbReference type="EMBL" id="AZV00953.1"/>
    </source>
</evidence>
<reference evidence="1 2" key="1">
    <citation type="submission" date="2018-12" db="EMBL/GenBank/DDBJ databases">
        <title>Characterization of novel bacteriophages infecting Shigella spp. and E. coli O157: H7.</title>
        <authorList>
            <person name="Shahin K."/>
            <person name="Bao H."/>
            <person name="Wang R."/>
        </authorList>
    </citation>
    <scope>NUCLEOTIDE SEQUENCE [LARGE SCALE GENOMIC DNA]</scope>
</reference>
<keyword evidence="2" id="KW-1185">Reference proteome</keyword>
<evidence type="ECO:0000313" key="2">
    <source>
        <dbReference type="Proteomes" id="UP000288494"/>
    </source>
</evidence>
<organism evidence="1 2">
    <name type="scientific">Escherichia phage vB_EcoM_005</name>
    <dbReference type="NCBI Taxonomy" id="2500761"/>
    <lineage>
        <taxon>Viruses</taxon>
        <taxon>Duplodnaviria</taxon>
        <taxon>Heunggongvirae</taxon>
        <taxon>Uroviricota</taxon>
        <taxon>Caudoviricetes</taxon>
        <taxon>Pantevenvirales</taxon>
        <taxon>Straboviridae</taxon>
        <taxon>Tevenvirinae</taxon>
        <taxon>Dhakavirus</taxon>
        <taxon>Dhakavirus ecom005</taxon>
    </lineage>
</organism>
<dbReference type="Proteomes" id="UP000288494">
    <property type="component" value="Segment"/>
</dbReference>
<protein>
    <submittedName>
        <fullName evidence="1">Neck protein</fullName>
    </submittedName>
</protein>
<dbReference type="InterPro" id="IPR021674">
    <property type="entry name" value="Phage_T4_Gp14_neck-protein"/>
</dbReference>
<dbReference type="Pfam" id="PF11649">
    <property type="entry name" value="T4_neck-protein"/>
    <property type="match status" value="1"/>
</dbReference>
<name>A0A3T0ILK3_9CAUD</name>